<reference evidence="3" key="1">
    <citation type="submission" date="2006-07" db="EMBL/GenBank/DDBJ databases">
        <title>Complete sequence of Thiomicrospira crunogena XCL-2.</title>
        <authorList>
            <consortium name="US DOE Joint Genome Institute"/>
            <person name="Copeland A."/>
            <person name="Lucas S."/>
            <person name="Lapidus A."/>
            <person name="Barry K."/>
            <person name="Detter J.C."/>
            <person name="Glavina del Rio T."/>
            <person name="Hammon N."/>
            <person name="Israni S."/>
            <person name="Dalin E."/>
            <person name="Tice H."/>
            <person name="Pitluck S."/>
            <person name="Chain P."/>
            <person name="Malfatti S."/>
            <person name="Shin M."/>
            <person name="Vergez L."/>
            <person name="Schmutz J."/>
            <person name="Larimer F."/>
            <person name="Land M."/>
            <person name="Hauser L."/>
            <person name="Kyrpides N."/>
            <person name="Lykidis A."/>
            <person name="Scott K.M."/>
            <person name="Sievert S."/>
            <person name="Kerfeld C."/>
            <person name="Freyermuth S."/>
            <person name="Dobrinski K."/>
            <person name="Boller A."/>
            <person name="Fitzpatrick K."/>
            <person name="Thoma P."/>
            <person name="Moore J."/>
            <person name="Richardson P."/>
        </authorList>
    </citation>
    <scope>NUCLEOTIDE SEQUENCE</scope>
    <source>
        <strain evidence="3">XCL-2</strain>
    </source>
</reference>
<dbReference type="OrthoDB" id="490569at2"/>
<keyword evidence="1" id="KW-0732">Signal</keyword>
<sequence length="158" mass="17983">MMHSKLVHFLIGFVLSLTPLYALSEDAQPASKESIQTLMQTTGAANMAKQMSVQIIPMLKKLVPEAPDSFWEDFFKEINAEQINELIIPIYQKYLTEQDVQAINAFYQSPVGQKLIRVQPQISKESMVAGQLWGQKIAQKVIQKYQQQQKQAQTKPSE</sequence>
<accession>Q31E45</accession>
<dbReference type="InterPro" id="IPR018637">
    <property type="entry name" value="DUF2059"/>
</dbReference>
<dbReference type="eggNOG" id="COG3184">
    <property type="taxonomic scope" value="Bacteria"/>
</dbReference>
<dbReference type="EMBL" id="CP000109">
    <property type="protein sequence ID" value="ABB42578.1"/>
    <property type="molecule type" value="Genomic_DNA"/>
</dbReference>
<name>Q31E45_HYDCU</name>
<dbReference type="HOGENOM" id="CLU_107918_0_1_6"/>
<dbReference type="STRING" id="317025.Tcr_1988"/>
<proteinExistence type="predicted"/>
<dbReference type="KEGG" id="tcx:Tcr_1988"/>
<feature type="chain" id="PRO_5004220089" description="DUF2059 domain-containing protein" evidence="1">
    <location>
        <begin position="25"/>
        <end position="158"/>
    </location>
</feature>
<dbReference type="Pfam" id="PF09832">
    <property type="entry name" value="DUF2059"/>
    <property type="match status" value="1"/>
</dbReference>
<feature type="domain" description="DUF2059" evidence="2">
    <location>
        <begin position="81"/>
        <end position="139"/>
    </location>
</feature>
<evidence type="ECO:0000256" key="1">
    <source>
        <dbReference type="SAM" id="SignalP"/>
    </source>
</evidence>
<protein>
    <recommendedName>
        <fullName evidence="2">DUF2059 domain-containing protein</fullName>
    </recommendedName>
</protein>
<gene>
    <name evidence="3" type="ordered locus">Tcr_1988</name>
</gene>
<dbReference type="AlphaFoldDB" id="Q31E45"/>
<organism evidence="3">
    <name type="scientific">Hydrogenovibrio crunogenus (strain DSM 25203 / XCL-2)</name>
    <name type="common">Thiomicrospira crunogena</name>
    <dbReference type="NCBI Taxonomy" id="317025"/>
    <lineage>
        <taxon>Bacteria</taxon>
        <taxon>Pseudomonadati</taxon>
        <taxon>Pseudomonadota</taxon>
        <taxon>Gammaproteobacteria</taxon>
        <taxon>Thiotrichales</taxon>
        <taxon>Piscirickettsiaceae</taxon>
        <taxon>Hydrogenovibrio</taxon>
    </lineage>
</organism>
<evidence type="ECO:0000259" key="2">
    <source>
        <dbReference type="Pfam" id="PF09832"/>
    </source>
</evidence>
<evidence type="ECO:0000313" key="3">
    <source>
        <dbReference type="EMBL" id="ABB42578.1"/>
    </source>
</evidence>
<feature type="signal peptide" evidence="1">
    <location>
        <begin position="1"/>
        <end position="24"/>
    </location>
</feature>